<evidence type="ECO:0000256" key="5">
    <source>
        <dbReference type="ARBA" id="ARBA00022833"/>
    </source>
</evidence>
<evidence type="ECO:0000256" key="2">
    <source>
        <dbReference type="ARBA" id="ARBA00022670"/>
    </source>
</evidence>
<dbReference type="SUPFAM" id="SSF55486">
    <property type="entry name" value="Metalloproteases ('zincins'), catalytic domain"/>
    <property type="match status" value="1"/>
</dbReference>
<feature type="signal peptide" evidence="10">
    <location>
        <begin position="1"/>
        <end position="17"/>
    </location>
</feature>
<feature type="chain" id="PRO_5041480185" description="Metalloendopeptidase" evidence="10">
    <location>
        <begin position="18"/>
        <end position="464"/>
    </location>
</feature>
<name>A0AA39I8U1_9BILA</name>
<feature type="binding site" evidence="9">
    <location>
        <position position="130"/>
    </location>
    <ligand>
        <name>Zn(2+)</name>
        <dbReference type="ChEBI" id="CHEBI:29105"/>
        <note>catalytic</note>
    </ligand>
</feature>
<dbReference type="Pfam" id="PF01400">
    <property type="entry name" value="Astacin"/>
    <property type="match status" value="1"/>
</dbReference>
<comment type="caution">
    <text evidence="13">The sequence shown here is derived from an EMBL/GenBank/DDBJ whole genome shotgun (WGS) entry which is preliminary data.</text>
</comment>
<reference evidence="13" key="1">
    <citation type="submission" date="2023-06" db="EMBL/GenBank/DDBJ databases">
        <title>Genomic analysis of the entomopathogenic nematode Steinernema hermaphroditum.</title>
        <authorList>
            <person name="Schwarz E.M."/>
            <person name="Heppert J.K."/>
            <person name="Baniya A."/>
            <person name="Schwartz H.T."/>
            <person name="Tan C.-H."/>
            <person name="Antoshechkin I."/>
            <person name="Sternberg P.W."/>
            <person name="Goodrich-Blair H."/>
            <person name="Dillman A.R."/>
        </authorList>
    </citation>
    <scope>NUCLEOTIDE SEQUENCE</scope>
    <source>
        <strain evidence="13">PS9179</strain>
        <tissue evidence="13">Whole animal</tissue>
    </source>
</reference>
<evidence type="ECO:0000259" key="11">
    <source>
        <dbReference type="PROSITE" id="PS01180"/>
    </source>
</evidence>
<feature type="binding site" evidence="9">
    <location>
        <position position="120"/>
    </location>
    <ligand>
        <name>Zn(2+)</name>
        <dbReference type="ChEBI" id="CHEBI:29105"/>
        <note>catalytic</note>
    </ligand>
</feature>
<dbReference type="GO" id="GO:0006508">
    <property type="term" value="P:proteolysis"/>
    <property type="evidence" value="ECO:0007669"/>
    <property type="project" value="UniProtKB-KW"/>
</dbReference>
<comment type="cofactor">
    <cofactor evidence="9 10">
        <name>Zn(2+)</name>
        <dbReference type="ChEBI" id="CHEBI:29105"/>
    </cofactor>
    <text evidence="9 10">Binds 1 zinc ion per subunit.</text>
</comment>
<gene>
    <name evidence="13" type="ORF">QR680_013950</name>
</gene>
<comment type="caution">
    <text evidence="8">Lacks conserved residue(s) required for the propagation of feature annotation.</text>
</comment>
<dbReference type="Gene3D" id="3.40.390.10">
    <property type="entry name" value="Collagenase (Catalytic Domain)"/>
    <property type="match status" value="1"/>
</dbReference>
<evidence type="ECO:0000313" key="13">
    <source>
        <dbReference type="EMBL" id="KAK0419096.1"/>
    </source>
</evidence>
<keyword evidence="5 9" id="KW-0862">Zinc</keyword>
<dbReference type="PROSITE" id="PS51864">
    <property type="entry name" value="ASTACIN"/>
    <property type="match status" value="1"/>
</dbReference>
<dbReference type="EC" id="3.4.24.-" evidence="10"/>
<dbReference type="AlphaFoldDB" id="A0AA39I8U1"/>
<dbReference type="InterPro" id="IPR001506">
    <property type="entry name" value="Peptidase_M12A"/>
</dbReference>
<evidence type="ECO:0000256" key="4">
    <source>
        <dbReference type="ARBA" id="ARBA00022801"/>
    </source>
</evidence>
<protein>
    <recommendedName>
        <fullName evidence="10">Metalloendopeptidase</fullName>
        <ecNumber evidence="10">3.4.24.-</ecNumber>
    </recommendedName>
</protein>
<evidence type="ECO:0000256" key="3">
    <source>
        <dbReference type="ARBA" id="ARBA00022723"/>
    </source>
</evidence>
<dbReference type="Proteomes" id="UP001175271">
    <property type="component" value="Unassembled WGS sequence"/>
</dbReference>
<evidence type="ECO:0000256" key="6">
    <source>
        <dbReference type="ARBA" id="ARBA00023049"/>
    </source>
</evidence>
<dbReference type="PRINTS" id="PR00480">
    <property type="entry name" value="ASTACIN"/>
</dbReference>
<evidence type="ECO:0000256" key="10">
    <source>
        <dbReference type="RuleBase" id="RU361183"/>
    </source>
</evidence>
<keyword evidence="14" id="KW-1185">Reference proteome</keyword>
<keyword evidence="7 8" id="KW-1015">Disulfide bond</keyword>
<dbReference type="InterPro" id="IPR035914">
    <property type="entry name" value="Sperma_CUB_dom_sf"/>
</dbReference>
<dbReference type="InterPro" id="IPR000859">
    <property type="entry name" value="CUB_dom"/>
</dbReference>
<proteinExistence type="predicted"/>
<dbReference type="GO" id="GO:0004222">
    <property type="term" value="F:metalloendopeptidase activity"/>
    <property type="evidence" value="ECO:0007669"/>
    <property type="project" value="UniProtKB-UniRule"/>
</dbReference>
<evidence type="ECO:0000256" key="1">
    <source>
        <dbReference type="ARBA" id="ARBA00022536"/>
    </source>
</evidence>
<evidence type="ECO:0000259" key="12">
    <source>
        <dbReference type="PROSITE" id="PS51864"/>
    </source>
</evidence>
<evidence type="ECO:0000256" key="7">
    <source>
        <dbReference type="ARBA" id="ARBA00023157"/>
    </source>
</evidence>
<evidence type="ECO:0000256" key="9">
    <source>
        <dbReference type="PROSITE-ProRule" id="PRU01211"/>
    </source>
</evidence>
<keyword evidence="4 9" id="KW-0378">Hydrolase</keyword>
<dbReference type="PANTHER" id="PTHR10127:SF780">
    <property type="entry name" value="METALLOENDOPEPTIDASE"/>
    <property type="match status" value="1"/>
</dbReference>
<sequence>MLLNVFLSLFTAVFVRSAAINKSSYLDSLWPSGRPIPFAFEEGLSIDLQHKVKDALSLLSEKTCIRFEKFTDGAHPNDTVLFFSDGRGCGSFVGKIVNETYPFQKINLEFSCRNTRVIMHEILHAVGLAHTQCRYDRDEYVSFLENRTQPDQLHNFVLFPREQYDNYDVPYDFSSIMHYRSYDFALNSALPNLIAKDPLYQSAIGEHHSVPAHSDLLLVNRLYGCVEKCNTTCENDGFPNPNNCGTCICPHGFDGRHCADRALGENGSNPCGATLHVSASLSRLTESLSASGANRMTCYWHLQAAEGQRIELKFNSAGSPRGKCSSYASGGTELRLGTFEVGGYLFYCPEHLPNTTIISQGSLVVISLEAFQSEQQFDVEYRSVPPGWTRKGVGQKCSLVEAVFGLSVVPYFDQIVDNLQPAIAVSLKQCHDAQTLEIPRATAITSMNLNIFVAKDSDDLLEGT</sequence>
<organism evidence="13 14">
    <name type="scientific">Steinernema hermaphroditum</name>
    <dbReference type="NCBI Taxonomy" id="289476"/>
    <lineage>
        <taxon>Eukaryota</taxon>
        <taxon>Metazoa</taxon>
        <taxon>Ecdysozoa</taxon>
        <taxon>Nematoda</taxon>
        <taxon>Chromadorea</taxon>
        <taxon>Rhabditida</taxon>
        <taxon>Tylenchina</taxon>
        <taxon>Panagrolaimomorpha</taxon>
        <taxon>Strongyloidoidea</taxon>
        <taxon>Steinernematidae</taxon>
        <taxon>Steinernema</taxon>
    </lineage>
</organism>
<keyword evidence="3 9" id="KW-0479">Metal-binding</keyword>
<dbReference type="InterPro" id="IPR034035">
    <property type="entry name" value="Astacin-like_dom"/>
</dbReference>
<keyword evidence="2 9" id="KW-0645">Protease</keyword>
<dbReference type="SMART" id="SM00235">
    <property type="entry name" value="ZnMc"/>
    <property type="match status" value="1"/>
</dbReference>
<evidence type="ECO:0000313" key="14">
    <source>
        <dbReference type="Proteomes" id="UP001175271"/>
    </source>
</evidence>
<keyword evidence="6 9" id="KW-0482">Metalloprotease</keyword>
<feature type="active site" evidence="9">
    <location>
        <position position="121"/>
    </location>
</feature>
<dbReference type="SUPFAM" id="SSF49854">
    <property type="entry name" value="Spermadhesin, CUB domain"/>
    <property type="match status" value="1"/>
</dbReference>
<feature type="domain" description="Peptidase M12A" evidence="12">
    <location>
        <begin position="18"/>
        <end position="226"/>
    </location>
</feature>
<feature type="domain" description="CUB" evidence="11">
    <location>
        <begin position="271"/>
        <end position="384"/>
    </location>
</feature>
<dbReference type="InterPro" id="IPR024079">
    <property type="entry name" value="MetalloPept_cat_dom_sf"/>
</dbReference>
<keyword evidence="1" id="KW-0245">EGF-like domain</keyword>
<dbReference type="EMBL" id="JAUCMV010000002">
    <property type="protein sequence ID" value="KAK0419096.1"/>
    <property type="molecule type" value="Genomic_DNA"/>
</dbReference>
<dbReference type="CDD" id="cd04280">
    <property type="entry name" value="ZnMc_astacin_like"/>
    <property type="match status" value="1"/>
</dbReference>
<feature type="disulfide bond" evidence="8">
    <location>
        <begin position="271"/>
        <end position="298"/>
    </location>
</feature>
<dbReference type="GO" id="GO:0008270">
    <property type="term" value="F:zinc ion binding"/>
    <property type="evidence" value="ECO:0007669"/>
    <property type="project" value="UniProtKB-UniRule"/>
</dbReference>
<feature type="binding site" evidence="9">
    <location>
        <position position="124"/>
    </location>
    <ligand>
        <name>Zn(2+)</name>
        <dbReference type="ChEBI" id="CHEBI:29105"/>
        <note>catalytic</note>
    </ligand>
</feature>
<dbReference type="PROSITE" id="PS01180">
    <property type="entry name" value="CUB"/>
    <property type="match status" value="1"/>
</dbReference>
<evidence type="ECO:0000256" key="8">
    <source>
        <dbReference type="PROSITE-ProRule" id="PRU00059"/>
    </source>
</evidence>
<accession>A0AA39I8U1</accession>
<keyword evidence="10" id="KW-0732">Signal</keyword>
<dbReference type="PANTHER" id="PTHR10127">
    <property type="entry name" value="DISCOIDIN, CUB, EGF, LAMININ , AND ZINC METALLOPROTEASE DOMAIN CONTAINING"/>
    <property type="match status" value="1"/>
</dbReference>
<dbReference type="InterPro" id="IPR006026">
    <property type="entry name" value="Peptidase_Metallo"/>
</dbReference>